<dbReference type="InterPro" id="IPR053213">
    <property type="entry name" value="RLP29"/>
</dbReference>
<feature type="signal peptide" evidence="9">
    <location>
        <begin position="1"/>
        <end position="27"/>
    </location>
</feature>
<reference evidence="10" key="2">
    <citation type="journal article" date="2023" name="Plants (Basel)">
        <title>Annotation of the Turnera subulata (Passifloraceae) Draft Genome Reveals the S-Locus Evolved after the Divergence of Turneroideae from Passifloroideae in a Stepwise Manner.</title>
        <authorList>
            <person name="Henning P.M."/>
            <person name="Roalson E.H."/>
            <person name="Mir W."/>
            <person name="McCubbin A.G."/>
            <person name="Shore J.S."/>
        </authorList>
    </citation>
    <scope>NUCLEOTIDE SEQUENCE</scope>
    <source>
        <strain evidence="10">F60SS</strain>
    </source>
</reference>
<dbReference type="PRINTS" id="PR00019">
    <property type="entry name" value="LEURICHRPT"/>
</dbReference>
<evidence type="ECO:0000256" key="3">
    <source>
        <dbReference type="ARBA" id="ARBA00022512"/>
    </source>
</evidence>
<evidence type="ECO:0000256" key="5">
    <source>
        <dbReference type="ARBA" id="ARBA00022729"/>
    </source>
</evidence>
<dbReference type="Pfam" id="PF13855">
    <property type="entry name" value="LRR_8"/>
    <property type="match status" value="1"/>
</dbReference>
<evidence type="ECO:0008006" key="12">
    <source>
        <dbReference type="Google" id="ProtNLM"/>
    </source>
</evidence>
<evidence type="ECO:0000256" key="2">
    <source>
        <dbReference type="ARBA" id="ARBA00004370"/>
    </source>
</evidence>
<reference evidence="10" key="1">
    <citation type="submission" date="2022-02" db="EMBL/GenBank/DDBJ databases">
        <authorList>
            <person name="Henning P.M."/>
            <person name="McCubbin A.G."/>
            <person name="Shore J.S."/>
        </authorList>
    </citation>
    <scope>NUCLEOTIDE SEQUENCE</scope>
    <source>
        <strain evidence="10">F60SS</strain>
        <tissue evidence="10">Leaves</tissue>
    </source>
</reference>
<dbReference type="PANTHER" id="PTHR48009">
    <property type="entry name" value="LEUCINE-RICH REPEAT (LRR) FAMILY PROTEIN"/>
    <property type="match status" value="1"/>
</dbReference>
<keyword evidence="6" id="KW-0677">Repeat</keyword>
<comment type="similarity">
    <text evidence="8">Belongs to the polygalacturonase-inhibiting protein family.</text>
</comment>
<keyword evidence="11" id="KW-1185">Reference proteome</keyword>
<dbReference type="InterPro" id="IPR032675">
    <property type="entry name" value="LRR_dom_sf"/>
</dbReference>
<gene>
    <name evidence="10" type="ORF">Tsubulata_027242</name>
</gene>
<accession>A0A9Q0F0B3</accession>
<dbReference type="Proteomes" id="UP001141552">
    <property type="component" value="Unassembled WGS sequence"/>
</dbReference>
<dbReference type="AlphaFoldDB" id="A0A9Q0F0B3"/>
<keyword evidence="5 9" id="KW-0732">Signal</keyword>
<keyword evidence="7" id="KW-0472">Membrane</keyword>
<proteinExistence type="inferred from homology"/>
<evidence type="ECO:0000313" key="10">
    <source>
        <dbReference type="EMBL" id="KAJ4822678.1"/>
    </source>
</evidence>
<dbReference type="SUPFAM" id="SSF52058">
    <property type="entry name" value="L domain-like"/>
    <property type="match status" value="1"/>
</dbReference>
<evidence type="ECO:0000256" key="6">
    <source>
        <dbReference type="ARBA" id="ARBA00022737"/>
    </source>
</evidence>
<organism evidence="10 11">
    <name type="scientific">Turnera subulata</name>
    <dbReference type="NCBI Taxonomy" id="218843"/>
    <lineage>
        <taxon>Eukaryota</taxon>
        <taxon>Viridiplantae</taxon>
        <taxon>Streptophyta</taxon>
        <taxon>Embryophyta</taxon>
        <taxon>Tracheophyta</taxon>
        <taxon>Spermatophyta</taxon>
        <taxon>Magnoliopsida</taxon>
        <taxon>eudicotyledons</taxon>
        <taxon>Gunneridae</taxon>
        <taxon>Pentapetalae</taxon>
        <taxon>rosids</taxon>
        <taxon>fabids</taxon>
        <taxon>Malpighiales</taxon>
        <taxon>Passifloraceae</taxon>
        <taxon>Turnera</taxon>
    </lineage>
</organism>
<dbReference type="Pfam" id="PF12799">
    <property type="entry name" value="LRR_4"/>
    <property type="match status" value="1"/>
</dbReference>
<dbReference type="GO" id="GO:0016020">
    <property type="term" value="C:membrane"/>
    <property type="evidence" value="ECO:0007669"/>
    <property type="project" value="UniProtKB-SubCell"/>
</dbReference>
<evidence type="ECO:0000256" key="7">
    <source>
        <dbReference type="ARBA" id="ARBA00023136"/>
    </source>
</evidence>
<evidence type="ECO:0000256" key="8">
    <source>
        <dbReference type="ARBA" id="ARBA00038043"/>
    </source>
</evidence>
<comment type="caution">
    <text evidence="10">The sequence shown here is derived from an EMBL/GenBank/DDBJ whole genome shotgun (WGS) entry which is preliminary data.</text>
</comment>
<keyword evidence="3" id="KW-0964">Secreted</keyword>
<evidence type="ECO:0000313" key="11">
    <source>
        <dbReference type="Proteomes" id="UP001141552"/>
    </source>
</evidence>
<dbReference type="InterPro" id="IPR025875">
    <property type="entry name" value="Leu-rich_rpt_4"/>
</dbReference>
<protein>
    <recommendedName>
        <fullName evidence="12">Leucine-rich repeat-containing N-terminal plant-type domain-containing protein</fullName>
    </recommendedName>
</protein>
<dbReference type="FunFam" id="3.80.10.10:FF:000400">
    <property type="entry name" value="Nuclear pore complex protein NUP107"/>
    <property type="match status" value="1"/>
</dbReference>
<dbReference type="PANTHER" id="PTHR48009:SF7">
    <property type="entry name" value="LEUCINE-RICH REPEAT (LRR) FAMILY PROTEIN"/>
    <property type="match status" value="1"/>
</dbReference>
<dbReference type="OrthoDB" id="676979at2759"/>
<dbReference type="Pfam" id="PF00560">
    <property type="entry name" value="LRR_1"/>
    <property type="match status" value="1"/>
</dbReference>
<dbReference type="InterPro" id="IPR001611">
    <property type="entry name" value="Leu-rich_rpt"/>
</dbReference>
<name>A0A9Q0F0B3_9ROSI</name>
<evidence type="ECO:0000256" key="9">
    <source>
        <dbReference type="SAM" id="SignalP"/>
    </source>
</evidence>
<dbReference type="Gene3D" id="3.80.10.10">
    <property type="entry name" value="Ribonuclease Inhibitor"/>
    <property type="match status" value="3"/>
</dbReference>
<comment type="subcellular location">
    <subcellularLocation>
        <location evidence="2">Membrane</location>
    </subcellularLocation>
    <subcellularLocation>
        <location evidence="1">Secreted</location>
        <location evidence="1">Cell wall</location>
    </subcellularLocation>
</comment>
<feature type="chain" id="PRO_5040459630" description="Leucine-rich repeat-containing N-terminal plant-type domain-containing protein" evidence="9">
    <location>
        <begin position="28"/>
        <end position="409"/>
    </location>
</feature>
<keyword evidence="3" id="KW-0134">Cell wall</keyword>
<evidence type="ECO:0000256" key="4">
    <source>
        <dbReference type="ARBA" id="ARBA00022614"/>
    </source>
</evidence>
<sequence>MQSLPSFSLQPIILTVFLLCITTKVHSSTLGADIEVLRLFKQSIDPVSIPAYSYIYSWDFSVDPCESSGAFLGILCKFPLDNSSIRIMAIDLDAIGYDGFLSPSIGNLSELSTLSLGRNNFRGPIPETIGNLQKLTRLSLAENLFTGRIPPAITKLKILDTLDLSQNHLSGSIPTNITILRSLTHLSFANNALSGRIPDLTGLWQLNTLDLGNNQLHGNLPKLPLNLKILSLKRNILSGHLSPLKSLHHLTSFDVSDNRLSGIIGQELLTLPMVTQIDVSVNQLTAIEAVRVPHRESQLQELDAHGNELRGRLPIGLVSLENLAVLDLSHNRFFGPIPREYGSKVGTSWKTLFLANNFLSGNLPPEFISSATTIRGSLANNCLKCPATNPLCRGGQKSNSECVSQNARR</sequence>
<evidence type="ECO:0000256" key="1">
    <source>
        <dbReference type="ARBA" id="ARBA00004191"/>
    </source>
</evidence>
<keyword evidence="4" id="KW-0433">Leucine-rich repeat</keyword>
<dbReference type="EMBL" id="JAKUCV010007608">
    <property type="protein sequence ID" value="KAJ4822678.1"/>
    <property type="molecule type" value="Genomic_DNA"/>
</dbReference>